<dbReference type="Proteomes" id="UP000176778">
    <property type="component" value="Unassembled WGS sequence"/>
</dbReference>
<evidence type="ECO:0000256" key="7">
    <source>
        <dbReference type="SAM" id="Phobius"/>
    </source>
</evidence>
<dbReference type="PANTHER" id="PTHR30487:SF0">
    <property type="entry name" value="PREPILIN LEADER PEPTIDASE_N-METHYLTRANSFERASE-RELATED"/>
    <property type="match status" value="1"/>
</dbReference>
<dbReference type="InterPro" id="IPR010627">
    <property type="entry name" value="Prepilin_pept_A24_N"/>
</dbReference>
<evidence type="ECO:0000313" key="10">
    <source>
        <dbReference type="EMBL" id="OGM09603.1"/>
    </source>
</evidence>
<dbReference type="Gene3D" id="1.20.120.1220">
    <property type="match status" value="1"/>
</dbReference>
<reference evidence="10 11" key="1">
    <citation type="journal article" date="2016" name="Nat. Commun.">
        <title>Thousands of microbial genomes shed light on interconnected biogeochemical processes in an aquifer system.</title>
        <authorList>
            <person name="Anantharaman K."/>
            <person name="Brown C.T."/>
            <person name="Hug L.A."/>
            <person name="Sharon I."/>
            <person name="Castelle C.J."/>
            <person name="Probst A.J."/>
            <person name="Thomas B.C."/>
            <person name="Singh A."/>
            <person name="Wilkins M.J."/>
            <person name="Karaoz U."/>
            <person name="Brodie E.L."/>
            <person name="Williams K.H."/>
            <person name="Hubbard S.S."/>
            <person name="Banfield J.F."/>
        </authorList>
    </citation>
    <scope>NUCLEOTIDE SEQUENCE [LARGE SCALE GENOMIC DNA]</scope>
</reference>
<evidence type="ECO:0000256" key="5">
    <source>
        <dbReference type="ARBA" id="ARBA00022989"/>
    </source>
</evidence>
<proteinExistence type="inferred from homology"/>
<keyword evidence="3" id="KW-1003">Cell membrane</keyword>
<evidence type="ECO:0000256" key="3">
    <source>
        <dbReference type="ARBA" id="ARBA00022475"/>
    </source>
</evidence>
<dbReference type="PANTHER" id="PTHR30487">
    <property type="entry name" value="TYPE 4 PREPILIN-LIKE PROTEINS LEADER PEPTIDE-PROCESSING ENZYME"/>
    <property type="match status" value="1"/>
</dbReference>
<accession>A0A1F7X3Z5</accession>
<dbReference type="GO" id="GO:0006465">
    <property type="term" value="P:signal peptide processing"/>
    <property type="evidence" value="ECO:0007669"/>
    <property type="project" value="TreeGrafter"/>
</dbReference>
<evidence type="ECO:0000256" key="1">
    <source>
        <dbReference type="ARBA" id="ARBA00004651"/>
    </source>
</evidence>
<keyword evidence="4 7" id="KW-0812">Transmembrane</keyword>
<keyword evidence="6 7" id="KW-0472">Membrane</keyword>
<dbReference type="STRING" id="1802479.A2Y68_03125"/>
<protein>
    <recommendedName>
        <fullName evidence="12">Prepilin peptidase</fullName>
    </recommendedName>
</protein>
<feature type="transmembrane region" description="Helical" evidence="7">
    <location>
        <begin position="236"/>
        <end position="259"/>
    </location>
</feature>
<name>A0A1F7X3Z5_9BACT</name>
<feature type="transmembrane region" description="Helical" evidence="7">
    <location>
        <begin position="106"/>
        <end position="127"/>
    </location>
</feature>
<feature type="transmembrane region" description="Helical" evidence="7">
    <location>
        <begin position="6"/>
        <end position="23"/>
    </location>
</feature>
<dbReference type="InterPro" id="IPR050882">
    <property type="entry name" value="Prepilin_peptidase/N-MTase"/>
</dbReference>
<feature type="domain" description="Prepilin type IV endopeptidase peptidase" evidence="8">
    <location>
        <begin position="116"/>
        <end position="220"/>
    </location>
</feature>
<feature type="transmembrane region" description="Helical" evidence="7">
    <location>
        <begin position="191"/>
        <end position="224"/>
    </location>
</feature>
<organism evidence="10 11">
    <name type="scientific">Candidatus Woesebacteria bacterium RBG_13_46_13</name>
    <dbReference type="NCBI Taxonomy" id="1802479"/>
    <lineage>
        <taxon>Bacteria</taxon>
        <taxon>Candidatus Woeseibacteriota</taxon>
    </lineage>
</organism>
<comment type="caution">
    <text evidence="10">The sequence shown here is derived from an EMBL/GenBank/DDBJ whole genome shotgun (WGS) entry which is preliminary data.</text>
</comment>
<evidence type="ECO:0000313" key="11">
    <source>
        <dbReference type="Proteomes" id="UP000176778"/>
    </source>
</evidence>
<gene>
    <name evidence="10" type="ORF">A2Y68_03125</name>
</gene>
<dbReference type="Pfam" id="PF01478">
    <property type="entry name" value="Peptidase_A24"/>
    <property type="match status" value="1"/>
</dbReference>
<dbReference type="AlphaFoldDB" id="A0A1F7X3Z5"/>
<dbReference type="GO" id="GO:0004190">
    <property type="term" value="F:aspartic-type endopeptidase activity"/>
    <property type="evidence" value="ECO:0007669"/>
    <property type="project" value="InterPro"/>
</dbReference>
<sequence>MVLIIFLLGLAFGSFVGVLTWRLPRGKQFLLGRSICPHCKHQIAWFDNIPLVSFLALKGRCRHCRARISRRYPAVELALGVLFVLLYLRLLSCPSPEAVCLIRTTYALPGILFLFFILLLNLAIFVIDIEKRIIPDELVFAGLASLSILLVLGPQHAFYLRFFSAFLAAFLLLTLNIATKGKGMGLGDVKYALLGGLFFGWPLTLVWLLTAFLTGALAAIILILTGKAGMKDKIAFGPFMAIALVIVMFFGERILGLIWL</sequence>
<evidence type="ECO:0000256" key="6">
    <source>
        <dbReference type="ARBA" id="ARBA00023136"/>
    </source>
</evidence>
<evidence type="ECO:0000259" key="9">
    <source>
        <dbReference type="Pfam" id="PF06750"/>
    </source>
</evidence>
<feature type="transmembrane region" description="Helical" evidence="7">
    <location>
        <begin position="158"/>
        <end position="179"/>
    </location>
</feature>
<evidence type="ECO:0000256" key="4">
    <source>
        <dbReference type="ARBA" id="ARBA00022692"/>
    </source>
</evidence>
<evidence type="ECO:0008006" key="12">
    <source>
        <dbReference type="Google" id="ProtNLM"/>
    </source>
</evidence>
<dbReference type="Pfam" id="PF06750">
    <property type="entry name" value="A24_N_bact"/>
    <property type="match status" value="1"/>
</dbReference>
<keyword evidence="5 7" id="KW-1133">Transmembrane helix</keyword>
<dbReference type="InterPro" id="IPR000045">
    <property type="entry name" value="Prepilin_IV_endopep_pep"/>
</dbReference>
<feature type="transmembrane region" description="Helical" evidence="7">
    <location>
        <begin position="72"/>
        <end position="91"/>
    </location>
</feature>
<feature type="domain" description="Prepilin peptidase A24 N-terminal" evidence="9">
    <location>
        <begin position="7"/>
        <end position="89"/>
    </location>
</feature>
<dbReference type="GO" id="GO:0005886">
    <property type="term" value="C:plasma membrane"/>
    <property type="evidence" value="ECO:0007669"/>
    <property type="project" value="UniProtKB-SubCell"/>
</dbReference>
<comment type="subcellular location">
    <subcellularLocation>
        <location evidence="1">Cell membrane</location>
        <topology evidence="1">Multi-pass membrane protein</topology>
    </subcellularLocation>
</comment>
<evidence type="ECO:0000259" key="8">
    <source>
        <dbReference type="Pfam" id="PF01478"/>
    </source>
</evidence>
<evidence type="ECO:0000256" key="2">
    <source>
        <dbReference type="ARBA" id="ARBA00005801"/>
    </source>
</evidence>
<dbReference type="EMBL" id="MGFR01000003">
    <property type="protein sequence ID" value="OGM09603.1"/>
    <property type="molecule type" value="Genomic_DNA"/>
</dbReference>
<comment type="similarity">
    <text evidence="2">Belongs to the peptidase A24 family.</text>
</comment>
<feature type="transmembrane region" description="Helical" evidence="7">
    <location>
        <begin position="134"/>
        <end position="152"/>
    </location>
</feature>